<gene>
    <name evidence="1" type="ORF">KL86DPRO_70137</name>
</gene>
<evidence type="ECO:0000313" key="1">
    <source>
        <dbReference type="EMBL" id="SBW11029.1"/>
    </source>
</evidence>
<proteinExistence type="predicted"/>
<organism evidence="1">
    <name type="scientific">uncultured delta proteobacterium</name>
    <dbReference type="NCBI Taxonomy" id="34034"/>
    <lineage>
        <taxon>Bacteria</taxon>
        <taxon>Deltaproteobacteria</taxon>
        <taxon>environmental samples</taxon>
    </lineage>
</organism>
<dbReference type="AlphaFoldDB" id="A0A212KHB9"/>
<protein>
    <submittedName>
        <fullName evidence="1">Uncharacterized protein</fullName>
    </submittedName>
</protein>
<dbReference type="EMBL" id="FLUQ01000007">
    <property type="protein sequence ID" value="SBW11029.1"/>
    <property type="molecule type" value="Genomic_DNA"/>
</dbReference>
<accession>A0A212KHB9</accession>
<reference evidence="1" key="1">
    <citation type="submission" date="2016-04" db="EMBL/GenBank/DDBJ databases">
        <authorList>
            <person name="Evans L.H."/>
            <person name="Alamgir A."/>
            <person name="Owens N."/>
            <person name="Weber N.D."/>
            <person name="Virtaneva K."/>
            <person name="Barbian K."/>
            <person name="Babar A."/>
            <person name="Rosenke K."/>
        </authorList>
    </citation>
    <scope>NUCLEOTIDE SEQUENCE</scope>
    <source>
        <strain evidence="1">86</strain>
    </source>
</reference>
<name>A0A212KHB9_9DELT</name>
<sequence length="248" mass="27985">MNLTGSSISFLYLPIDGVAAYWLSLRKLLGNARNMKALEAETQFVGEPLVRHLLDMLIMQVAPERFRQLAETCGKGEIDRLDRQFDLMRVAVMDMATGENPLRTLAKMTAHFPAPLTDPEGMLESAQANLAAALNGTLPPEVYRVDHHMADQALAATLLFYATLCRRHGKAACRSFLPQDGSLFFTDALSLVVDGFDAPFIRKWMKKYKHVLLNDMQRKIALSADMCAAIQNRMPFEEMRFLVRSYIR</sequence>